<sequence length="214" mass="24585">MRYMNSRLPLALYSLRGVQEMAIRLRWDSVCRFVEAENPESTLLFCAFCNEVHPPEEFPRDQLCNNAWNRVCLRQRVYRLCEHLNLGYHRMRALRDGGPGTACLPCAEQAAGPLIEFRQRHGYGHILSRAGDEITHTCKYIVPDIDSRLWQPLDRMRDQLAALRTPICPHVRFCDITFRDGLSGPATLAVQTYDQGRVEGRCNNPACNAAFTFR</sequence>
<gene>
    <name evidence="1" type="ORF">IWZ03DRAFT_369495</name>
</gene>
<keyword evidence="2" id="KW-1185">Reference proteome</keyword>
<protein>
    <submittedName>
        <fullName evidence="1">Uncharacterized protein</fullName>
    </submittedName>
</protein>
<organism evidence="1 2">
    <name type="scientific">Phyllosticta citriasiana</name>
    <dbReference type="NCBI Taxonomy" id="595635"/>
    <lineage>
        <taxon>Eukaryota</taxon>
        <taxon>Fungi</taxon>
        <taxon>Dikarya</taxon>
        <taxon>Ascomycota</taxon>
        <taxon>Pezizomycotina</taxon>
        <taxon>Dothideomycetes</taxon>
        <taxon>Dothideomycetes incertae sedis</taxon>
        <taxon>Botryosphaeriales</taxon>
        <taxon>Phyllostictaceae</taxon>
        <taxon>Phyllosticta</taxon>
    </lineage>
</organism>
<proteinExistence type="predicted"/>
<evidence type="ECO:0000313" key="2">
    <source>
        <dbReference type="Proteomes" id="UP001363622"/>
    </source>
</evidence>
<evidence type="ECO:0000313" key="1">
    <source>
        <dbReference type="EMBL" id="KAK7521815.1"/>
    </source>
</evidence>
<accession>A0ABR1KVZ0</accession>
<reference evidence="1 2" key="1">
    <citation type="submission" date="2024-04" db="EMBL/GenBank/DDBJ databases">
        <title>Phyllosticta paracitricarpa is synonymous to the EU quarantine fungus P. citricarpa based on phylogenomic analyses.</title>
        <authorList>
            <consortium name="Lawrence Berkeley National Laboratory"/>
            <person name="Van Ingen-Buijs V.A."/>
            <person name="Van Westerhoven A.C."/>
            <person name="Haridas S."/>
            <person name="Skiadas P."/>
            <person name="Martin F."/>
            <person name="Groenewald J.Z."/>
            <person name="Crous P.W."/>
            <person name="Seidl M.F."/>
        </authorList>
    </citation>
    <scope>NUCLEOTIDE SEQUENCE [LARGE SCALE GENOMIC DNA]</scope>
    <source>
        <strain evidence="1 2">CBS 123371</strain>
    </source>
</reference>
<dbReference type="Proteomes" id="UP001363622">
    <property type="component" value="Unassembled WGS sequence"/>
</dbReference>
<dbReference type="EMBL" id="JBBPHU010000002">
    <property type="protein sequence ID" value="KAK7521815.1"/>
    <property type="molecule type" value="Genomic_DNA"/>
</dbReference>
<comment type="caution">
    <text evidence="1">The sequence shown here is derived from an EMBL/GenBank/DDBJ whole genome shotgun (WGS) entry which is preliminary data.</text>
</comment>
<name>A0ABR1KVZ0_9PEZI</name>